<feature type="compositionally biased region" description="Basic residues" evidence="1">
    <location>
        <begin position="54"/>
        <end position="69"/>
    </location>
</feature>
<feature type="region of interest" description="Disordered" evidence="1">
    <location>
        <begin position="16"/>
        <end position="69"/>
    </location>
</feature>
<gene>
    <name evidence="2" type="ORF">Pyn_39279</name>
</gene>
<dbReference type="EMBL" id="PJQY01001372">
    <property type="protein sequence ID" value="PQQ03175.1"/>
    <property type="molecule type" value="Genomic_DNA"/>
</dbReference>
<dbReference type="Proteomes" id="UP000250321">
    <property type="component" value="Unassembled WGS sequence"/>
</dbReference>
<name>A0A314Y513_PRUYE</name>
<sequence length="69" mass="8295">MIHQEKDVARVAELQRVREETRKRDAQTKAMVDHGKKAAEESNKKRVEAVSRSSRPKWKKRNRLRRRRS</sequence>
<dbReference type="AlphaFoldDB" id="A0A314Y513"/>
<reference evidence="2 3" key="1">
    <citation type="submission" date="2018-02" db="EMBL/GenBank/DDBJ databases">
        <title>Draft genome of wild Prunus yedoensis var. nudiflora.</title>
        <authorList>
            <person name="Baek S."/>
            <person name="Kim J.-H."/>
            <person name="Choi K."/>
            <person name="Kim G.-B."/>
            <person name="Cho A."/>
            <person name="Jang H."/>
            <person name="Shin C.-H."/>
            <person name="Yu H.-J."/>
            <person name="Mun J.-H."/>
        </authorList>
    </citation>
    <scope>NUCLEOTIDE SEQUENCE [LARGE SCALE GENOMIC DNA]</scope>
    <source>
        <strain evidence="3">cv. Jeju island</strain>
        <tissue evidence="2">Leaf</tissue>
    </source>
</reference>
<feature type="compositionally biased region" description="Basic and acidic residues" evidence="1">
    <location>
        <begin position="16"/>
        <end position="49"/>
    </location>
</feature>
<accession>A0A314Y513</accession>
<protein>
    <submittedName>
        <fullName evidence="2">Uncharacterized protein</fullName>
    </submittedName>
</protein>
<organism evidence="2 3">
    <name type="scientific">Prunus yedoensis var. nudiflora</name>
    <dbReference type="NCBI Taxonomy" id="2094558"/>
    <lineage>
        <taxon>Eukaryota</taxon>
        <taxon>Viridiplantae</taxon>
        <taxon>Streptophyta</taxon>
        <taxon>Embryophyta</taxon>
        <taxon>Tracheophyta</taxon>
        <taxon>Spermatophyta</taxon>
        <taxon>Magnoliopsida</taxon>
        <taxon>eudicotyledons</taxon>
        <taxon>Gunneridae</taxon>
        <taxon>Pentapetalae</taxon>
        <taxon>rosids</taxon>
        <taxon>fabids</taxon>
        <taxon>Rosales</taxon>
        <taxon>Rosaceae</taxon>
        <taxon>Amygdaloideae</taxon>
        <taxon>Amygdaleae</taxon>
        <taxon>Prunus</taxon>
    </lineage>
</organism>
<comment type="caution">
    <text evidence="2">The sequence shown here is derived from an EMBL/GenBank/DDBJ whole genome shotgun (WGS) entry which is preliminary data.</text>
</comment>
<evidence type="ECO:0000256" key="1">
    <source>
        <dbReference type="SAM" id="MobiDB-lite"/>
    </source>
</evidence>
<proteinExistence type="predicted"/>
<evidence type="ECO:0000313" key="3">
    <source>
        <dbReference type="Proteomes" id="UP000250321"/>
    </source>
</evidence>
<keyword evidence="3" id="KW-1185">Reference proteome</keyword>
<evidence type="ECO:0000313" key="2">
    <source>
        <dbReference type="EMBL" id="PQQ03175.1"/>
    </source>
</evidence>